<dbReference type="PANTHER" id="PTHR30589">
    <property type="entry name" value="PROLIPOPROTEIN DIACYLGLYCERYL TRANSFERASE"/>
    <property type="match status" value="1"/>
</dbReference>
<gene>
    <name evidence="8" type="ORF">ACK2TP_08860</name>
</gene>
<dbReference type="Pfam" id="PF01790">
    <property type="entry name" value="LGT"/>
    <property type="match status" value="1"/>
</dbReference>
<comment type="similarity">
    <text evidence="1">Belongs to the Lgt family.</text>
</comment>
<evidence type="ECO:0000256" key="4">
    <source>
        <dbReference type="ARBA" id="ARBA00022692"/>
    </source>
</evidence>
<keyword evidence="4 7" id="KW-0812">Transmembrane</keyword>
<protein>
    <submittedName>
        <fullName evidence="8">Prolipoprotein diacylglyceryl transferase</fullName>
        <ecNumber evidence="8">2.5.1.145</ecNumber>
    </submittedName>
</protein>
<evidence type="ECO:0000256" key="7">
    <source>
        <dbReference type="SAM" id="Phobius"/>
    </source>
</evidence>
<evidence type="ECO:0000313" key="8">
    <source>
        <dbReference type="EMBL" id="MFN2975871.1"/>
    </source>
</evidence>
<organism evidence="8 9">
    <name type="scientific">Terriglobus aquaticus</name>
    <dbReference type="NCBI Taxonomy" id="940139"/>
    <lineage>
        <taxon>Bacteria</taxon>
        <taxon>Pseudomonadati</taxon>
        <taxon>Acidobacteriota</taxon>
        <taxon>Terriglobia</taxon>
        <taxon>Terriglobales</taxon>
        <taxon>Acidobacteriaceae</taxon>
        <taxon>Terriglobus</taxon>
    </lineage>
</organism>
<dbReference type="GO" id="GO:0008961">
    <property type="term" value="F:phosphatidylglycerol-prolipoprotein diacylglyceryl transferase activity"/>
    <property type="evidence" value="ECO:0007669"/>
    <property type="project" value="UniProtKB-EC"/>
</dbReference>
<feature type="transmembrane region" description="Helical" evidence="7">
    <location>
        <begin position="186"/>
        <end position="203"/>
    </location>
</feature>
<dbReference type="EC" id="2.5.1.145" evidence="8"/>
<keyword evidence="6 7" id="KW-0472">Membrane</keyword>
<evidence type="ECO:0000256" key="5">
    <source>
        <dbReference type="ARBA" id="ARBA00022989"/>
    </source>
</evidence>
<feature type="transmembrane region" description="Helical" evidence="7">
    <location>
        <begin position="42"/>
        <end position="61"/>
    </location>
</feature>
<dbReference type="RefSeq" id="WP_263412623.1">
    <property type="nucleotide sequence ID" value="NZ_BAABBH010000001.1"/>
</dbReference>
<keyword evidence="3 8" id="KW-0808">Transferase</keyword>
<name>A0ABW9KJD6_9BACT</name>
<feature type="transmembrane region" description="Helical" evidence="7">
    <location>
        <begin position="238"/>
        <end position="262"/>
    </location>
</feature>
<sequence length="282" mass="30666">MFPYIHIGSFSLGTFGLFMWLAGVAGVVVLQRNMSRNLIKADAVVVVATSMIAGIFGAKLWHELQQPLEFGRDLHSIILPGWSHPVEILGNFLQWFRAGFAWYGGLLFGLGSLLWQGRSLRIGPLRMLDLAAPAAALGYGIGRIGCLTSGDGDYGINTTHPWGVHIHDDALDPPRPNPPGLLVEPTPLYELLFGLALAVYLWIRGRKQLPIGQITGEYLVLSGIGRFLVEFIRRNDRLYFGMTNAQVAALLTIAAGLAMIAYARKRGIVPVPPAVETSPAAV</sequence>
<evidence type="ECO:0000256" key="2">
    <source>
        <dbReference type="ARBA" id="ARBA00022475"/>
    </source>
</evidence>
<evidence type="ECO:0000256" key="6">
    <source>
        <dbReference type="ARBA" id="ARBA00023136"/>
    </source>
</evidence>
<dbReference type="Proteomes" id="UP001634747">
    <property type="component" value="Unassembled WGS sequence"/>
</dbReference>
<feature type="transmembrane region" description="Helical" evidence="7">
    <location>
        <begin position="127"/>
        <end position="145"/>
    </location>
</feature>
<keyword evidence="9" id="KW-1185">Reference proteome</keyword>
<feature type="transmembrane region" description="Helical" evidence="7">
    <location>
        <begin position="6"/>
        <end position="30"/>
    </location>
</feature>
<keyword evidence="5 7" id="KW-1133">Transmembrane helix</keyword>
<comment type="caution">
    <text evidence="8">The sequence shown here is derived from an EMBL/GenBank/DDBJ whole genome shotgun (WGS) entry which is preliminary data.</text>
</comment>
<dbReference type="PANTHER" id="PTHR30589:SF0">
    <property type="entry name" value="PHOSPHATIDYLGLYCEROL--PROLIPOPROTEIN DIACYLGLYCERYL TRANSFERASE"/>
    <property type="match status" value="1"/>
</dbReference>
<evidence type="ECO:0000313" key="9">
    <source>
        <dbReference type="Proteomes" id="UP001634747"/>
    </source>
</evidence>
<reference evidence="8 9" key="1">
    <citation type="submission" date="2024-12" db="EMBL/GenBank/DDBJ databases">
        <authorList>
            <person name="Lee Y."/>
        </authorList>
    </citation>
    <scope>NUCLEOTIDE SEQUENCE [LARGE SCALE GENOMIC DNA]</scope>
    <source>
        <strain evidence="8 9">03SUJ4</strain>
    </source>
</reference>
<evidence type="ECO:0000256" key="3">
    <source>
        <dbReference type="ARBA" id="ARBA00022679"/>
    </source>
</evidence>
<proteinExistence type="inferred from homology"/>
<accession>A0ABW9KJD6</accession>
<dbReference type="InterPro" id="IPR001640">
    <property type="entry name" value="Lgt"/>
</dbReference>
<keyword evidence="2" id="KW-1003">Cell membrane</keyword>
<evidence type="ECO:0000256" key="1">
    <source>
        <dbReference type="ARBA" id="ARBA00007150"/>
    </source>
</evidence>
<feature type="transmembrane region" description="Helical" evidence="7">
    <location>
        <begin position="95"/>
        <end position="115"/>
    </location>
</feature>
<dbReference type="EMBL" id="JBJYXY010000001">
    <property type="protein sequence ID" value="MFN2975871.1"/>
    <property type="molecule type" value="Genomic_DNA"/>
</dbReference>